<protein>
    <recommendedName>
        <fullName evidence="3">SUKH-4 immunity protein</fullName>
    </recommendedName>
</protein>
<dbReference type="SUPFAM" id="SSF160631">
    <property type="entry name" value="SMI1/KNR4-like"/>
    <property type="match status" value="1"/>
</dbReference>
<evidence type="ECO:0000313" key="2">
    <source>
        <dbReference type="Proteomes" id="UP000033163"/>
    </source>
</evidence>
<dbReference type="RefSeq" id="WP_046503591.1">
    <property type="nucleotide sequence ID" value="NZ_LN831776.1"/>
</dbReference>
<dbReference type="AlphaFoldDB" id="A0A0E3WHS2"/>
<proteinExistence type="predicted"/>
<dbReference type="Pfam" id="PF14435">
    <property type="entry name" value="SUKH-4"/>
    <property type="match status" value="1"/>
</dbReference>
<dbReference type="Proteomes" id="UP000033163">
    <property type="component" value="Chromosome I"/>
</dbReference>
<dbReference type="HOGENOM" id="CLU_1472423_0_0_9"/>
<dbReference type="InterPro" id="IPR025851">
    <property type="entry name" value="SUKH-4"/>
</dbReference>
<dbReference type="KEGG" id="pri:PRIO_3380"/>
<name>A0A0E3WHS2_9BACL</name>
<dbReference type="PATRIC" id="fig|1073571.4.peg.3606"/>
<gene>
    <name evidence="1" type="ORF">PRIO_3380</name>
</gene>
<reference evidence="2" key="1">
    <citation type="submission" date="2015-03" db="EMBL/GenBank/DDBJ databases">
        <authorList>
            <person name="Wibberg D."/>
        </authorList>
    </citation>
    <scope>NUCLEOTIDE SEQUENCE [LARGE SCALE GENOMIC DNA]</scope>
</reference>
<evidence type="ECO:0000313" key="1">
    <source>
        <dbReference type="EMBL" id="CQR55783.1"/>
    </source>
</evidence>
<accession>A0A0E3WHS2</accession>
<evidence type="ECO:0008006" key="3">
    <source>
        <dbReference type="Google" id="ProtNLM"/>
    </source>
</evidence>
<organism evidence="1 2">
    <name type="scientific">Paenibacillus riograndensis SBR5</name>
    <dbReference type="NCBI Taxonomy" id="1073571"/>
    <lineage>
        <taxon>Bacteria</taxon>
        <taxon>Bacillati</taxon>
        <taxon>Bacillota</taxon>
        <taxon>Bacilli</taxon>
        <taxon>Bacillales</taxon>
        <taxon>Paenibacillaceae</taxon>
        <taxon>Paenibacillus</taxon>
        <taxon>Paenibacillus sonchi group</taxon>
    </lineage>
</organism>
<dbReference type="InterPro" id="IPR037883">
    <property type="entry name" value="Knr4/Smi1-like_sf"/>
</dbReference>
<sequence>MITAKDFLEEWKKETYGLVDFDKKVIELFSLTKETKDFLIEAGLPESSPPFLTFESSINGGGVRLTDKYVNVEEVYSKFIYVGYTGSGAPICIDEENDEVIYIDNENDNEEIFINSSISQLAESLIVYVDFIEKIKNVKGKKAYFERNATKELLSWIANRLQKIDSDSLVQGSFWEEELSTFN</sequence>
<dbReference type="EMBL" id="LN831776">
    <property type="protein sequence ID" value="CQR55783.1"/>
    <property type="molecule type" value="Genomic_DNA"/>
</dbReference>